<evidence type="ECO:0000313" key="3">
    <source>
        <dbReference type="Proteomes" id="UP000729402"/>
    </source>
</evidence>
<evidence type="ECO:0000313" key="2">
    <source>
        <dbReference type="EMBL" id="KAG8088345.1"/>
    </source>
</evidence>
<evidence type="ECO:0000256" key="1">
    <source>
        <dbReference type="SAM" id="MobiDB-lite"/>
    </source>
</evidence>
<feature type="compositionally biased region" description="Low complexity" evidence="1">
    <location>
        <begin position="1"/>
        <end position="17"/>
    </location>
</feature>
<dbReference type="Proteomes" id="UP000729402">
    <property type="component" value="Unassembled WGS sequence"/>
</dbReference>
<comment type="caution">
    <text evidence="2">The sequence shown here is derived from an EMBL/GenBank/DDBJ whole genome shotgun (WGS) entry which is preliminary data.</text>
</comment>
<reference evidence="2" key="2">
    <citation type="submission" date="2021-02" db="EMBL/GenBank/DDBJ databases">
        <authorList>
            <person name="Kimball J.A."/>
            <person name="Haas M.W."/>
            <person name="Macchietto M."/>
            <person name="Kono T."/>
            <person name="Duquette J."/>
            <person name="Shao M."/>
        </authorList>
    </citation>
    <scope>NUCLEOTIDE SEQUENCE</scope>
    <source>
        <tissue evidence="2">Fresh leaf tissue</tissue>
    </source>
</reference>
<proteinExistence type="predicted"/>
<gene>
    <name evidence="2" type="ORF">GUJ93_ZPchr0010g8462</name>
</gene>
<accession>A0A8J6BNT9</accession>
<dbReference type="AlphaFoldDB" id="A0A8J6BNT9"/>
<dbReference type="EMBL" id="JAAALK010000082">
    <property type="protein sequence ID" value="KAG8088345.1"/>
    <property type="molecule type" value="Genomic_DNA"/>
</dbReference>
<protein>
    <submittedName>
        <fullName evidence="2">Uncharacterized protein</fullName>
    </submittedName>
</protein>
<name>A0A8J6BNT9_ZIZPA</name>
<reference evidence="2" key="1">
    <citation type="journal article" date="2021" name="bioRxiv">
        <title>Whole Genome Assembly and Annotation of Northern Wild Rice, Zizania palustris L., Supports a Whole Genome Duplication in the Zizania Genus.</title>
        <authorList>
            <person name="Haas M."/>
            <person name="Kono T."/>
            <person name="Macchietto M."/>
            <person name="Millas R."/>
            <person name="McGilp L."/>
            <person name="Shao M."/>
            <person name="Duquette J."/>
            <person name="Hirsch C.N."/>
            <person name="Kimball J."/>
        </authorList>
    </citation>
    <scope>NUCLEOTIDE SEQUENCE</scope>
    <source>
        <tissue evidence="2">Fresh leaf tissue</tissue>
    </source>
</reference>
<feature type="region of interest" description="Disordered" evidence="1">
    <location>
        <begin position="1"/>
        <end position="34"/>
    </location>
</feature>
<sequence length="94" mass="10203">MEQEGTPTSGSRSGARRPSAEDPNPGGIRAWGADRWPEAHLRKALRLRHQGERPRPIRSSWSGGGITIVCAVTDTTDMPRAADRLSGLYPLSVL</sequence>
<organism evidence="2 3">
    <name type="scientific">Zizania palustris</name>
    <name type="common">Northern wild rice</name>
    <dbReference type="NCBI Taxonomy" id="103762"/>
    <lineage>
        <taxon>Eukaryota</taxon>
        <taxon>Viridiplantae</taxon>
        <taxon>Streptophyta</taxon>
        <taxon>Embryophyta</taxon>
        <taxon>Tracheophyta</taxon>
        <taxon>Spermatophyta</taxon>
        <taxon>Magnoliopsida</taxon>
        <taxon>Liliopsida</taxon>
        <taxon>Poales</taxon>
        <taxon>Poaceae</taxon>
        <taxon>BOP clade</taxon>
        <taxon>Oryzoideae</taxon>
        <taxon>Oryzeae</taxon>
        <taxon>Zizaniinae</taxon>
        <taxon>Zizania</taxon>
    </lineage>
</organism>
<keyword evidence="3" id="KW-1185">Reference proteome</keyword>